<feature type="region of interest" description="Disordered" evidence="1">
    <location>
        <begin position="247"/>
        <end position="274"/>
    </location>
</feature>
<gene>
    <name evidence="2" type="ORF">VKT23_006322</name>
</gene>
<feature type="compositionally biased region" description="Polar residues" evidence="1">
    <location>
        <begin position="260"/>
        <end position="274"/>
    </location>
</feature>
<evidence type="ECO:0000256" key="1">
    <source>
        <dbReference type="SAM" id="MobiDB-lite"/>
    </source>
</evidence>
<proteinExistence type="predicted"/>
<dbReference type="Proteomes" id="UP001498398">
    <property type="component" value="Unassembled WGS sequence"/>
</dbReference>
<name>A0ABR1JTR9_9AGAR</name>
<evidence type="ECO:0000313" key="2">
    <source>
        <dbReference type="EMBL" id="KAK7464156.1"/>
    </source>
</evidence>
<comment type="caution">
    <text evidence="2">The sequence shown here is derived from an EMBL/GenBank/DDBJ whole genome shotgun (WGS) entry which is preliminary data.</text>
</comment>
<reference evidence="2 3" key="1">
    <citation type="submission" date="2024-01" db="EMBL/GenBank/DDBJ databases">
        <title>A draft genome for the cacao thread blight pathogen Marasmiellus scandens.</title>
        <authorList>
            <person name="Baruah I.K."/>
            <person name="Leung J."/>
            <person name="Bukari Y."/>
            <person name="Amoako-Attah I."/>
            <person name="Meinhardt L.W."/>
            <person name="Bailey B.A."/>
            <person name="Cohen S.P."/>
        </authorList>
    </citation>
    <scope>NUCLEOTIDE SEQUENCE [LARGE SCALE GENOMIC DNA]</scope>
    <source>
        <strain evidence="2 3">GH-19</strain>
    </source>
</reference>
<sequence length="391" mass="42725">MPGHSYNCSHHVPNQRGCLPSFIVESASCRLDLAEKSSHHNSDLTPLLGHSRSTDSMKRRHDVQTFSDFLRNIAWIFQRPDSRTRWEDVRGQITALTAEATIATFLAGVQGTILILSVNNATTTSSALIAAKTLSFMGILFDVISAFLALLSSTLLQAKISEVQRLLDGIDHMSFSDLTKLQHDVIAYSDPLDPIQKFLVDTPLWESLRFEVLKRIMSRMEELRRKSASSGESATVAAGIISSSDANTKTHLRAPESHSEQTQSRSSHGNGDLSSIIDTHLRKIRAEMEEIDAQVEGLYEDLRNLTPEVSEIQQACQRIENIGSVGDAAGTSILCGGLVFGSSAVCLSISTQPVEVWAPTVVACGCVIVLPGANMLLKYFGVRLPTVFDTI</sequence>
<organism evidence="2 3">
    <name type="scientific">Marasmiellus scandens</name>
    <dbReference type="NCBI Taxonomy" id="2682957"/>
    <lineage>
        <taxon>Eukaryota</taxon>
        <taxon>Fungi</taxon>
        <taxon>Dikarya</taxon>
        <taxon>Basidiomycota</taxon>
        <taxon>Agaricomycotina</taxon>
        <taxon>Agaricomycetes</taxon>
        <taxon>Agaricomycetidae</taxon>
        <taxon>Agaricales</taxon>
        <taxon>Marasmiineae</taxon>
        <taxon>Omphalotaceae</taxon>
        <taxon>Marasmiellus</taxon>
    </lineage>
</organism>
<keyword evidence="3" id="KW-1185">Reference proteome</keyword>
<dbReference type="EMBL" id="JBANRG010000008">
    <property type="protein sequence ID" value="KAK7464156.1"/>
    <property type="molecule type" value="Genomic_DNA"/>
</dbReference>
<evidence type="ECO:0000313" key="3">
    <source>
        <dbReference type="Proteomes" id="UP001498398"/>
    </source>
</evidence>
<protein>
    <submittedName>
        <fullName evidence="2">Uncharacterized protein</fullName>
    </submittedName>
</protein>
<accession>A0ABR1JTR9</accession>